<dbReference type="CDD" id="cd06577">
    <property type="entry name" value="PASTA_pknB"/>
    <property type="match status" value="1"/>
</dbReference>
<dbReference type="Pfam" id="PF03793">
    <property type="entry name" value="PASTA"/>
    <property type="match status" value="1"/>
</dbReference>
<dbReference type="Proteomes" id="UP000774570">
    <property type="component" value="Unassembled WGS sequence"/>
</dbReference>
<dbReference type="InterPro" id="IPR005543">
    <property type="entry name" value="PASTA_dom"/>
</dbReference>
<dbReference type="SUPFAM" id="SSF54184">
    <property type="entry name" value="Penicillin-binding protein 2x (pbp-2x), c-terminal domain"/>
    <property type="match status" value="1"/>
</dbReference>
<organism evidence="2 3">
    <name type="scientific">Actinomadura parmotrematis</name>
    <dbReference type="NCBI Taxonomy" id="2864039"/>
    <lineage>
        <taxon>Bacteria</taxon>
        <taxon>Bacillati</taxon>
        <taxon>Actinomycetota</taxon>
        <taxon>Actinomycetes</taxon>
        <taxon>Streptosporangiales</taxon>
        <taxon>Thermomonosporaceae</taxon>
        <taxon>Actinomadura</taxon>
    </lineage>
</organism>
<comment type="caution">
    <text evidence="2">The sequence shown here is derived from an EMBL/GenBank/DDBJ whole genome shotgun (WGS) entry which is preliminary data.</text>
</comment>
<protein>
    <submittedName>
        <fullName evidence="2">PASTA domain-containing protein</fullName>
    </submittedName>
</protein>
<reference evidence="2 3" key="1">
    <citation type="submission" date="2021-07" db="EMBL/GenBank/DDBJ databases">
        <title>Actinomadura sp. PM05-2 isolated from lichen.</title>
        <authorList>
            <person name="Somphong A."/>
            <person name="Phongsopitanun W."/>
            <person name="Tanasupawat S."/>
            <person name="Peongsungnone V."/>
        </authorList>
    </citation>
    <scope>NUCLEOTIDE SEQUENCE [LARGE SCALE GENOMIC DNA]</scope>
    <source>
        <strain evidence="2 3">PM05-2</strain>
    </source>
</reference>
<evidence type="ECO:0000313" key="3">
    <source>
        <dbReference type="Proteomes" id="UP000774570"/>
    </source>
</evidence>
<evidence type="ECO:0000313" key="2">
    <source>
        <dbReference type="EMBL" id="MBW8486976.1"/>
    </source>
</evidence>
<dbReference type="PROSITE" id="PS51178">
    <property type="entry name" value="PASTA"/>
    <property type="match status" value="1"/>
</dbReference>
<evidence type="ECO:0000259" key="1">
    <source>
        <dbReference type="PROSITE" id="PS51178"/>
    </source>
</evidence>
<dbReference type="RefSeq" id="WP_220170208.1">
    <property type="nucleotide sequence ID" value="NZ_JAIBOA010000028.1"/>
</dbReference>
<feature type="domain" description="PASTA" evidence="1">
    <location>
        <begin position="1"/>
        <end position="73"/>
    </location>
</feature>
<name>A0ABS7G355_9ACTN</name>
<sequence length="75" mass="7713">MPVTVQMPSLIGKNGAVAQDRLESLGVTDVTFGSADPNASVVLLPQNWKVVKQSPAPGARMKPGGAVVLTCVKLA</sequence>
<dbReference type="EMBL" id="JAIBOA010000028">
    <property type="protein sequence ID" value="MBW8486976.1"/>
    <property type="molecule type" value="Genomic_DNA"/>
</dbReference>
<proteinExistence type="predicted"/>
<gene>
    <name evidence="2" type="ORF">K1Y72_31720</name>
</gene>
<keyword evidence="3" id="KW-1185">Reference proteome</keyword>
<accession>A0ABS7G355</accession>
<dbReference type="Gene3D" id="3.30.10.20">
    <property type="match status" value="1"/>
</dbReference>
<dbReference type="SMART" id="SM00740">
    <property type="entry name" value="PASTA"/>
    <property type="match status" value="1"/>
</dbReference>